<dbReference type="Proteomes" id="UP000316181">
    <property type="component" value="Unassembled WGS sequence"/>
</dbReference>
<evidence type="ECO:0000259" key="7">
    <source>
        <dbReference type="Pfam" id="PF12849"/>
    </source>
</evidence>
<accession>A0A542SP61</accession>
<evidence type="ECO:0000256" key="2">
    <source>
        <dbReference type="ARBA" id="ARBA00022448"/>
    </source>
</evidence>
<evidence type="ECO:0000313" key="8">
    <source>
        <dbReference type="EMBL" id="TQK76345.1"/>
    </source>
</evidence>
<feature type="region of interest" description="Disordered" evidence="5">
    <location>
        <begin position="29"/>
        <end position="57"/>
    </location>
</feature>
<dbReference type="PROSITE" id="PS51257">
    <property type="entry name" value="PROKAR_LIPOPROTEIN"/>
    <property type="match status" value="1"/>
</dbReference>
<keyword evidence="9" id="KW-1185">Reference proteome</keyword>
<comment type="caution">
    <text evidence="8">The sequence shown here is derived from an EMBL/GenBank/DDBJ whole genome shotgun (WGS) entry which is preliminary data.</text>
</comment>
<proteinExistence type="inferred from homology"/>
<keyword evidence="2 4" id="KW-0813">Transport</keyword>
<dbReference type="GO" id="GO:0042301">
    <property type="term" value="F:phosphate ion binding"/>
    <property type="evidence" value="ECO:0007669"/>
    <property type="project" value="InterPro"/>
</dbReference>
<sequence>MNLNRRSRWGGVAVVGALALTLGACSSSSESSSSASNATGGQSSAAAGSLSGQLAGSGASSQEKAMEGWVAGFNDQEPGVTVTYDPQGSGAGREQFLSGAVQFAGSDAALSDEEIASAKERCFGGEALELPVYVSPIAVIYNLPGLGAEHLNLDAATLAKIFAGEITTWDDKAIAEQNPDVKLPSTAIIPVHRSDESGTTENFTDYLEKASDGAWTHEASGTWPIDGGQSGAKTQGMVDTVSGAEGAIGYADASRAGDLGTVAIKVGDDYVPYSAEAAAKVVDASPRAANATSNRLVVELDRKTTEAGAYPLVLVSYEIACSVYDKQADVDNVKAFLTYVASSEGQARAADAAVAGSAPISSALSAEVQSAIDSIKLAG</sequence>
<feature type="domain" description="PBP" evidence="7">
    <location>
        <begin position="44"/>
        <end position="344"/>
    </location>
</feature>
<feature type="chain" id="PRO_5039060180" description="Phosphate-binding protein" evidence="6">
    <location>
        <begin position="27"/>
        <end position="379"/>
    </location>
</feature>
<gene>
    <name evidence="8" type="ORF">FB389_1014</name>
</gene>
<dbReference type="Pfam" id="PF12849">
    <property type="entry name" value="PBP_like_2"/>
    <property type="match status" value="1"/>
</dbReference>
<dbReference type="InterPro" id="IPR024370">
    <property type="entry name" value="PBP_domain"/>
</dbReference>
<keyword evidence="3 4" id="KW-0592">Phosphate transport</keyword>
<evidence type="ECO:0000256" key="1">
    <source>
        <dbReference type="ARBA" id="ARBA00008725"/>
    </source>
</evidence>
<evidence type="ECO:0000256" key="6">
    <source>
        <dbReference type="SAM" id="SignalP"/>
    </source>
</evidence>
<dbReference type="PIRSF" id="PIRSF002756">
    <property type="entry name" value="PstS"/>
    <property type="match status" value="1"/>
</dbReference>
<dbReference type="NCBIfam" id="TIGR00975">
    <property type="entry name" value="3a0107s03"/>
    <property type="match status" value="1"/>
</dbReference>
<comment type="similarity">
    <text evidence="1 4">Belongs to the PstS family.</text>
</comment>
<dbReference type="GO" id="GO:0035435">
    <property type="term" value="P:phosphate ion transmembrane transport"/>
    <property type="evidence" value="ECO:0007669"/>
    <property type="project" value="InterPro"/>
</dbReference>
<protein>
    <recommendedName>
        <fullName evidence="4">Phosphate-binding protein</fullName>
    </recommendedName>
</protein>
<dbReference type="AlphaFoldDB" id="A0A542SP61"/>
<dbReference type="PANTHER" id="PTHR42996:SF1">
    <property type="entry name" value="PHOSPHATE-BINDING PROTEIN PSTS"/>
    <property type="match status" value="1"/>
</dbReference>
<dbReference type="SUPFAM" id="SSF53850">
    <property type="entry name" value="Periplasmic binding protein-like II"/>
    <property type="match status" value="1"/>
</dbReference>
<dbReference type="InterPro" id="IPR005673">
    <property type="entry name" value="ABC_phos-bd_PstS"/>
</dbReference>
<organism evidence="8 9">
    <name type="scientific">Rarobacter incanus</name>
    <dbReference type="NCBI Taxonomy" id="153494"/>
    <lineage>
        <taxon>Bacteria</taxon>
        <taxon>Bacillati</taxon>
        <taxon>Actinomycetota</taxon>
        <taxon>Actinomycetes</taxon>
        <taxon>Micrococcales</taxon>
        <taxon>Rarobacteraceae</taxon>
        <taxon>Rarobacter</taxon>
    </lineage>
</organism>
<dbReference type="EMBL" id="VFNV01000001">
    <property type="protein sequence ID" value="TQK76345.1"/>
    <property type="molecule type" value="Genomic_DNA"/>
</dbReference>
<dbReference type="PANTHER" id="PTHR42996">
    <property type="entry name" value="PHOSPHATE-BINDING PROTEIN PSTS"/>
    <property type="match status" value="1"/>
</dbReference>
<dbReference type="GO" id="GO:0043190">
    <property type="term" value="C:ATP-binding cassette (ABC) transporter complex"/>
    <property type="evidence" value="ECO:0007669"/>
    <property type="project" value="InterPro"/>
</dbReference>
<dbReference type="Gene3D" id="3.40.190.10">
    <property type="entry name" value="Periplasmic binding protein-like II"/>
    <property type="match status" value="2"/>
</dbReference>
<reference evidence="8 9" key="1">
    <citation type="submission" date="2019-06" db="EMBL/GenBank/DDBJ databases">
        <title>Sequencing the genomes of 1000 actinobacteria strains.</title>
        <authorList>
            <person name="Klenk H.-P."/>
        </authorList>
    </citation>
    <scope>NUCLEOTIDE SEQUENCE [LARGE SCALE GENOMIC DNA]</scope>
    <source>
        <strain evidence="8 9">DSM 10596</strain>
    </source>
</reference>
<dbReference type="InterPro" id="IPR050962">
    <property type="entry name" value="Phosphate-bind_PstS"/>
</dbReference>
<keyword evidence="6" id="KW-0732">Signal</keyword>
<evidence type="ECO:0000256" key="3">
    <source>
        <dbReference type="ARBA" id="ARBA00022592"/>
    </source>
</evidence>
<evidence type="ECO:0000256" key="5">
    <source>
        <dbReference type="SAM" id="MobiDB-lite"/>
    </source>
</evidence>
<evidence type="ECO:0000313" key="9">
    <source>
        <dbReference type="Proteomes" id="UP000316181"/>
    </source>
</evidence>
<dbReference type="CDD" id="cd13565">
    <property type="entry name" value="PBP2_PstS"/>
    <property type="match status" value="1"/>
</dbReference>
<name>A0A542SP61_9MICO</name>
<feature type="signal peptide" evidence="6">
    <location>
        <begin position="1"/>
        <end position="26"/>
    </location>
</feature>
<evidence type="ECO:0000256" key="4">
    <source>
        <dbReference type="PIRNR" id="PIRNR002756"/>
    </source>
</evidence>